<dbReference type="Proteomes" id="UP000326994">
    <property type="component" value="Unassembled WGS sequence"/>
</dbReference>
<accession>A0A5J4FV98</accession>
<protein>
    <recommendedName>
        <fullName evidence="3">Carboxypeptidase regulatory-like domain-containing protein</fullName>
    </recommendedName>
</protein>
<proteinExistence type="predicted"/>
<sequence length="122" mass="13033">MKKLLFICLTLVAVSCNNDDEAGNININCTEVFVNGLSVTIKDGQTDAILTDGITVMAVDGDYSETLMLINDVFVGAGERAGTYSITATGDNYMPQTINDVIVGEDECHVIPEEVTLVLSPN</sequence>
<reference evidence="1 2" key="1">
    <citation type="submission" date="2019-08" db="EMBL/GenBank/DDBJ databases">
        <title>Ulvibacter marinistellae sp. nov., isolated from a starfish, Patiria pectinifera.</title>
        <authorList>
            <person name="Kawano K."/>
            <person name="Ushijima N."/>
            <person name="Kihara M."/>
            <person name="Itoh H."/>
        </authorList>
    </citation>
    <scope>NUCLEOTIDE SEQUENCE [LARGE SCALE GENOMIC DNA]</scope>
    <source>
        <strain evidence="1 2">KK4</strain>
    </source>
</reference>
<dbReference type="RefSeq" id="WP_151892921.1">
    <property type="nucleotide sequence ID" value="NZ_BKCF01000001.1"/>
</dbReference>
<dbReference type="AlphaFoldDB" id="A0A5J4FV98"/>
<name>A0A5J4FV98_9FLAO</name>
<keyword evidence="2" id="KW-1185">Reference proteome</keyword>
<evidence type="ECO:0000313" key="1">
    <source>
        <dbReference type="EMBL" id="GEQ84982.1"/>
    </source>
</evidence>
<comment type="caution">
    <text evidence="1">The sequence shown here is derived from an EMBL/GenBank/DDBJ whole genome shotgun (WGS) entry which is preliminary data.</text>
</comment>
<evidence type="ECO:0000313" key="2">
    <source>
        <dbReference type="Proteomes" id="UP000326994"/>
    </source>
</evidence>
<gene>
    <name evidence="1" type="ORF">ULMS_04900</name>
</gene>
<dbReference type="PROSITE" id="PS51257">
    <property type="entry name" value="PROKAR_LIPOPROTEIN"/>
    <property type="match status" value="1"/>
</dbReference>
<dbReference type="EMBL" id="BKCF01000001">
    <property type="protein sequence ID" value="GEQ84982.1"/>
    <property type="molecule type" value="Genomic_DNA"/>
</dbReference>
<evidence type="ECO:0008006" key="3">
    <source>
        <dbReference type="Google" id="ProtNLM"/>
    </source>
</evidence>
<dbReference type="OrthoDB" id="1446904at2"/>
<organism evidence="1 2">
    <name type="scientific">Patiriisocius marinistellae</name>
    <dbReference type="NCBI Taxonomy" id="2494560"/>
    <lineage>
        <taxon>Bacteria</taxon>
        <taxon>Pseudomonadati</taxon>
        <taxon>Bacteroidota</taxon>
        <taxon>Flavobacteriia</taxon>
        <taxon>Flavobacteriales</taxon>
        <taxon>Flavobacteriaceae</taxon>
        <taxon>Patiriisocius</taxon>
    </lineage>
</organism>